<feature type="transmembrane region" description="Helical" evidence="1">
    <location>
        <begin position="1076"/>
        <end position="1103"/>
    </location>
</feature>
<dbReference type="InterPro" id="IPR027463">
    <property type="entry name" value="AcrB_DN_DC_subdom"/>
</dbReference>
<feature type="transmembrane region" description="Helical" evidence="1">
    <location>
        <begin position="379"/>
        <end position="400"/>
    </location>
</feature>
<feature type="transmembrane region" description="Helical" evidence="1">
    <location>
        <begin position="1006"/>
        <end position="1030"/>
    </location>
</feature>
<keyword evidence="1" id="KW-0472">Membrane</keyword>
<feature type="transmembrane region" description="Helical" evidence="1">
    <location>
        <begin position="1051"/>
        <end position="1070"/>
    </location>
</feature>
<organism evidence="2 3">
    <name type="scientific">Alkalimarinus sediminis</name>
    <dbReference type="NCBI Taxonomy" id="1632866"/>
    <lineage>
        <taxon>Bacteria</taxon>
        <taxon>Pseudomonadati</taxon>
        <taxon>Pseudomonadota</taxon>
        <taxon>Gammaproteobacteria</taxon>
        <taxon>Alteromonadales</taxon>
        <taxon>Alteromonadaceae</taxon>
        <taxon>Alkalimarinus</taxon>
    </lineage>
</organism>
<feature type="transmembrane region" description="Helical" evidence="1">
    <location>
        <begin position="353"/>
        <end position="372"/>
    </location>
</feature>
<dbReference type="GO" id="GO:0005886">
    <property type="term" value="C:plasma membrane"/>
    <property type="evidence" value="ECO:0007669"/>
    <property type="project" value="TreeGrafter"/>
</dbReference>
<feature type="transmembrane region" description="Helical" evidence="1">
    <location>
        <begin position="486"/>
        <end position="505"/>
    </location>
</feature>
<dbReference type="Gene3D" id="3.30.2090.10">
    <property type="entry name" value="Multidrug efflux transporter AcrB TolC docking domain, DN and DC subdomains"/>
    <property type="match status" value="2"/>
</dbReference>
<keyword evidence="1" id="KW-0812">Transmembrane</keyword>
<accession>A0A9E8KQ20</accession>
<reference evidence="2" key="1">
    <citation type="submission" date="2022-07" db="EMBL/GenBank/DDBJ databases">
        <title>Alkalimarinus sp. nov., isolated from gut of a Alitta virens.</title>
        <authorList>
            <person name="Yang A.I."/>
            <person name="Shin N.-R."/>
        </authorList>
    </citation>
    <scope>NUCLEOTIDE SEQUENCE</scope>
    <source>
        <strain evidence="2">FA028</strain>
    </source>
</reference>
<dbReference type="AlphaFoldDB" id="A0A9E8KQ20"/>
<dbReference type="SUPFAM" id="SSF82693">
    <property type="entry name" value="Multidrug efflux transporter AcrB pore domain, PN1, PN2, PC1 and PC2 subdomains"/>
    <property type="match status" value="3"/>
</dbReference>
<dbReference type="Gene3D" id="1.20.1640.10">
    <property type="entry name" value="Multidrug efflux transporter AcrB transmembrane domain"/>
    <property type="match status" value="2"/>
</dbReference>
<protein>
    <submittedName>
        <fullName evidence="2">Efflux RND transporter permease subunit</fullName>
    </submittedName>
</protein>
<feature type="transmembrane region" description="Helical" evidence="1">
    <location>
        <begin position="12"/>
        <end position="33"/>
    </location>
</feature>
<evidence type="ECO:0000313" key="2">
    <source>
        <dbReference type="EMBL" id="UZW74152.1"/>
    </source>
</evidence>
<proteinExistence type="predicted"/>
<dbReference type="KEGG" id="asem:NNL22_14145"/>
<dbReference type="SUPFAM" id="SSF82714">
    <property type="entry name" value="Multidrug efflux transporter AcrB TolC docking domain, DN and DC subdomains"/>
    <property type="match status" value="2"/>
</dbReference>
<dbReference type="EMBL" id="CP101527">
    <property type="protein sequence ID" value="UZW74152.1"/>
    <property type="molecule type" value="Genomic_DNA"/>
</dbReference>
<keyword evidence="3" id="KW-1185">Reference proteome</keyword>
<evidence type="ECO:0000313" key="3">
    <source>
        <dbReference type="Proteomes" id="UP001164472"/>
    </source>
</evidence>
<dbReference type="InterPro" id="IPR001036">
    <property type="entry name" value="Acrflvin-R"/>
</dbReference>
<feature type="transmembrane region" description="Helical" evidence="1">
    <location>
        <begin position="459"/>
        <end position="480"/>
    </location>
</feature>
<dbReference type="Gene3D" id="3.30.70.1320">
    <property type="entry name" value="Multidrug efflux transporter AcrB pore domain like"/>
    <property type="match status" value="1"/>
</dbReference>
<gene>
    <name evidence="2" type="ORF">NNL22_14145</name>
</gene>
<dbReference type="Gene3D" id="3.30.70.1430">
    <property type="entry name" value="Multidrug efflux transporter AcrB pore domain"/>
    <property type="match status" value="2"/>
</dbReference>
<sequence length="1112" mass="120970">MKHPIDLLVKSSLTGGAPLFVFAFSIIAGLLALNFTPREEEPQIVVPMVDVIVNAPGLSAQQIERQVTTPLEKLLAQIPGVENVYSSSMTGQASVTLRFLVGQDRELSILNTYNKLYSNQEKIPGVVENWLVKPVEVDDVPIMVLSLWSQDPSLYSDYELRRLADDVSTAIQGIPSTSEVNVSGGRPRTIRVMIKPESLAARKTTPIDIINGIKVSNVRQNAGQWAFNNHSILIEGGDFIASVEQLENLVINVIDGTPIFLKDVADILDGPAEPDSYTWIDFSAAHPAFEKANNGYPMVSISVAKQRGSNAVKVASDVHQVIADLKQDLLPSGVDIEVIRDYGETANEKVNNLASSLSFAVVTVVIFIGVFLGWRSALVVGLAVPICYGITLALDMAFGYTINRVTLFALILSLGLLVDDPITGVDNISRFLKKGGADVQSHIVGAVAEIRTPLLMSTLTIILAFVPLAFITGMMGPYMAPMAFNVPVSVIASTLVAFFVTPWLASKLLNVKSATESESATQYNAESSSLLRGYRRIISPLLNDRRKAKKVLWLVLVLFVLAAILPVLRMVPLKLLPFDNKNEVQILIDMPESSSLENTAEMARRISSQVSLMPEVKAIAAYVGTSSPIDFNGMVRRYYQRTAPNLADLRLTLLDKTEREHQSHGVVLRVRALLEPLMQDGVKIKVVEVPPGPPVLSTVVAEIYGDTLTPYATQKRAAQTLIARLEREPYVVEVDSTVENPRERMRFVTDQQKAALSGISADDISQTLVMANAGMSAGFLQQPREAVPLPIELRLAPGQRSSLTDFERLQVRGRSGVVQSTTAQGLETAPQPLVAIGELGQFEPGIADEPIFKKDLKPVVYVMAELSGRTPAEVIADVNADQTELNQQESEGYEASPSDWQARTYLDNGGGDTWSLPQDIEVSWRGEGEWKITVDVFRDMGLAFAFALVAIFFVLRAQTSSSALSLIIMSAIPLTVIGIMPGFWLLNQFGERQIAGAPEPVLFTATAMIGMIALAGIVVRNSLILIEYISQARAEGMPVKEALIQAGAIRMRPILLTAGTTMLGNLVIILDPVFSGLALAIIFGIIASTLFTLIVVPIVYLLVFDKPVKGRV</sequence>
<dbReference type="PRINTS" id="PR00702">
    <property type="entry name" value="ACRIFLAVINRP"/>
</dbReference>
<dbReference type="RefSeq" id="WP_251811246.1">
    <property type="nucleotide sequence ID" value="NZ_CP101527.1"/>
</dbReference>
<feature type="transmembrane region" description="Helical" evidence="1">
    <location>
        <begin position="551"/>
        <end position="571"/>
    </location>
</feature>
<evidence type="ECO:0000256" key="1">
    <source>
        <dbReference type="SAM" id="Phobius"/>
    </source>
</evidence>
<dbReference type="Proteomes" id="UP001164472">
    <property type="component" value="Chromosome"/>
</dbReference>
<feature type="transmembrane region" description="Helical" evidence="1">
    <location>
        <begin position="940"/>
        <end position="957"/>
    </location>
</feature>
<dbReference type="PANTHER" id="PTHR32063">
    <property type="match status" value="1"/>
</dbReference>
<dbReference type="GO" id="GO:0042910">
    <property type="term" value="F:xenobiotic transmembrane transporter activity"/>
    <property type="evidence" value="ECO:0007669"/>
    <property type="project" value="TreeGrafter"/>
</dbReference>
<feature type="transmembrane region" description="Helical" evidence="1">
    <location>
        <begin position="964"/>
        <end position="986"/>
    </location>
</feature>
<keyword evidence="1" id="KW-1133">Transmembrane helix</keyword>
<dbReference type="Gene3D" id="3.30.70.1440">
    <property type="entry name" value="Multidrug efflux transporter AcrB pore domain"/>
    <property type="match status" value="1"/>
</dbReference>
<name>A0A9E8KQ20_9ALTE</name>
<dbReference type="SUPFAM" id="SSF82866">
    <property type="entry name" value="Multidrug efflux transporter AcrB transmembrane domain"/>
    <property type="match status" value="2"/>
</dbReference>
<dbReference type="Pfam" id="PF00873">
    <property type="entry name" value="ACR_tran"/>
    <property type="match status" value="2"/>
</dbReference>
<dbReference type="PANTHER" id="PTHR32063:SF16">
    <property type="entry name" value="CATION EFFLUX SYSTEM (ACRB_ACRD_ACRF FAMILY)"/>
    <property type="match status" value="1"/>
</dbReference>